<dbReference type="RefSeq" id="WP_078649261.1">
    <property type="nucleotide sequence ID" value="NZ_JBFACB010000010.1"/>
</dbReference>
<dbReference type="EMBL" id="JNAD02000010">
    <property type="protein sequence ID" value="RKM93663.1"/>
    <property type="molecule type" value="Genomic_DNA"/>
</dbReference>
<feature type="compositionally biased region" description="Low complexity" evidence="2">
    <location>
        <begin position="37"/>
        <end position="49"/>
    </location>
</feature>
<dbReference type="InterPro" id="IPR023365">
    <property type="entry name" value="Sortase_dom-sf"/>
</dbReference>
<feature type="region of interest" description="Disordered" evidence="2">
    <location>
        <begin position="33"/>
        <end position="80"/>
    </location>
</feature>
<dbReference type="Pfam" id="PF04203">
    <property type="entry name" value="Sortase"/>
    <property type="match status" value="1"/>
</dbReference>
<dbReference type="Proteomes" id="UP000028058">
    <property type="component" value="Unassembled WGS sequence"/>
</dbReference>
<dbReference type="CDD" id="cd05829">
    <property type="entry name" value="Sortase_F"/>
    <property type="match status" value="1"/>
</dbReference>
<evidence type="ECO:0000256" key="2">
    <source>
        <dbReference type="SAM" id="MobiDB-lite"/>
    </source>
</evidence>
<dbReference type="OrthoDB" id="525039at2"/>
<dbReference type="SUPFAM" id="SSF63817">
    <property type="entry name" value="Sortase"/>
    <property type="match status" value="1"/>
</dbReference>
<keyword evidence="4" id="KW-1185">Reference proteome</keyword>
<keyword evidence="1" id="KW-0378">Hydrolase</keyword>
<dbReference type="InterPro" id="IPR005754">
    <property type="entry name" value="Sortase"/>
</dbReference>
<name>A0A3R7IQ33_9ACTN</name>
<organism evidence="3 4">
    <name type="scientific">Streptomyces xinghaiensis</name>
    <dbReference type="NCBI Taxonomy" id="1038928"/>
    <lineage>
        <taxon>Bacteria</taxon>
        <taxon>Bacillati</taxon>
        <taxon>Actinomycetota</taxon>
        <taxon>Actinomycetes</taxon>
        <taxon>Kitasatosporales</taxon>
        <taxon>Streptomycetaceae</taxon>
        <taxon>Streptomyces</taxon>
    </lineage>
</organism>
<comment type="caution">
    <text evidence="3">The sequence shown here is derived from an EMBL/GenBank/DDBJ whole genome shotgun (WGS) entry which is preliminary data.</text>
</comment>
<feature type="compositionally biased region" description="Low complexity" evidence="2">
    <location>
        <begin position="58"/>
        <end position="70"/>
    </location>
</feature>
<evidence type="ECO:0000313" key="3">
    <source>
        <dbReference type="EMBL" id="RKM93663.1"/>
    </source>
</evidence>
<dbReference type="Gene3D" id="2.40.260.10">
    <property type="entry name" value="Sortase"/>
    <property type="match status" value="1"/>
</dbReference>
<dbReference type="NCBIfam" id="NF033748">
    <property type="entry name" value="class_F_sortase"/>
    <property type="match status" value="1"/>
</dbReference>
<sequence length="219" mass="22914">MNRGRKRALFVFVFVVVSATLVGLILTVQSRASSDEAAGTAPPAAPGDGAAQGGGQPAGKPAGDAKPLGASQPRQISIPGLGVTSTLEKLNLGADGEMKTPRDPFKAGWYEPGPAPGALGPAVIAGHVTWNGEPSVFHKLSTLKQGDRIEVTREDGRTAEFTVDKIGQYPKNEFPTVEVYRNLDHAGLRLITCGGEFSESDNRYSDNVVVFASLAGSRA</sequence>
<reference evidence="3 4" key="1">
    <citation type="journal article" date="2014" name="Genome Announc.">
        <title>Draft Genome Sequence of Streptomyces fradiae ATCC 19609, a Strain Highly Sensitive to Antibiotics.</title>
        <authorList>
            <person name="Bekker O.B."/>
            <person name="Klimina K.M."/>
            <person name="Vatlin A.A."/>
            <person name="Zakharevich N.V."/>
            <person name="Kasianov A.S."/>
            <person name="Danilenko V.N."/>
        </authorList>
    </citation>
    <scope>NUCLEOTIDE SEQUENCE [LARGE SCALE GENOMIC DNA]</scope>
    <source>
        <strain evidence="3 4">ATCC 19609</strain>
    </source>
</reference>
<evidence type="ECO:0000256" key="1">
    <source>
        <dbReference type="ARBA" id="ARBA00022801"/>
    </source>
</evidence>
<dbReference type="InterPro" id="IPR042001">
    <property type="entry name" value="Sortase_F"/>
</dbReference>
<proteinExistence type="predicted"/>
<accession>A0A3R7IQ33</accession>
<dbReference type="GO" id="GO:0016787">
    <property type="term" value="F:hydrolase activity"/>
    <property type="evidence" value="ECO:0007669"/>
    <property type="project" value="UniProtKB-KW"/>
</dbReference>
<gene>
    <name evidence="3" type="ORF">SFRA_021070</name>
</gene>
<evidence type="ECO:0000313" key="4">
    <source>
        <dbReference type="Proteomes" id="UP000028058"/>
    </source>
</evidence>
<protein>
    <submittedName>
        <fullName evidence="3">Class F sortase</fullName>
    </submittedName>
</protein>
<dbReference type="AlphaFoldDB" id="A0A3R7IQ33"/>